<dbReference type="Pfam" id="PF19374">
    <property type="entry name" value="DUF5949"/>
    <property type="match status" value="1"/>
</dbReference>
<evidence type="ECO:0000313" key="1">
    <source>
        <dbReference type="EMBL" id="ARX84915.1"/>
    </source>
</evidence>
<proteinExistence type="predicted"/>
<dbReference type="eggNOG" id="ENOG503413I">
    <property type="taxonomic scope" value="Bacteria"/>
</dbReference>
<dbReference type="STRING" id="67267.GCA_000716675_04255"/>
<gene>
    <name evidence="1" type="ORF">SMD44_04372</name>
</gene>
<organism evidence="1 2">
    <name type="scientific">Streptomyces alboflavus</name>
    <dbReference type="NCBI Taxonomy" id="67267"/>
    <lineage>
        <taxon>Bacteria</taxon>
        <taxon>Bacillati</taxon>
        <taxon>Actinomycetota</taxon>
        <taxon>Actinomycetes</taxon>
        <taxon>Kitasatosporales</taxon>
        <taxon>Streptomycetaceae</taxon>
        <taxon>Streptomyces</taxon>
    </lineage>
</organism>
<reference evidence="1 2" key="1">
    <citation type="submission" date="2017-05" db="EMBL/GenBank/DDBJ databases">
        <title>Streptomyces alboflavus Genome sequencing and assembly.</title>
        <authorList>
            <person name="Wang Y."/>
            <person name="Du B."/>
            <person name="Ding Y."/>
            <person name="Liu H."/>
            <person name="Hou Q."/>
            <person name="Liu K."/>
            <person name="Wang C."/>
            <person name="Yao L."/>
        </authorList>
    </citation>
    <scope>NUCLEOTIDE SEQUENCE [LARGE SCALE GENOMIC DNA]</scope>
    <source>
        <strain evidence="1 2">MDJK44</strain>
    </source>
</reference>
<evidence type="ECO:0000313" key="2">
    <source>
        <dbReference type="Proteomes" id="UP000195880"/>
    </source>
</evidence>
<dbReference type="InterPro" id="IPR045993">
    <property type="entry name" value="DUF5949"/>
</dbReference>
<dbReference type="KEGG" id="salf:SMD44_04372"/>
<dbReference type="EMBL" id="CP021748">
    <property type="protein sequence ID" value="ARX84915.1"/>
    <property type="molecule type" value="Genomic_DNA"/>
</dbReference>
<dbReference type="Proteomes" id="UP000195880">
    <property type="component" value="Chromosome"/>
</dbReference>
<accession>A0A1Z1WEN0</accession>
<protein>
    <submittedName>
        <fullName evidence="1">Uncharacterized protein</fullName>
    </submittedName>
</protein>
<keyword evidence="2" id="KW-1185">Reference proteome</keyword>
<dbReference type="OrthoDB" id="4309362at2"/>
<sequence length="167" mass="18048">MTSTSNEQRTFRVTDLGTLAVLAWSGEHPEDEQDMAFLLAYSLGDAEGGPEATAEAMRTLLRNEQLPLGGPVLDGARTPSLPVSLLVEAEQAVVNMPHVKAQCVVPPEWLAAVEQRGHAYFMITTVAWPEGKPGSPVSEEALRDFAGSEDTMLNAAHCLLPVRRLRA</sequence>
<name>A0A1Z1WEN0_9ACTN</name>
<dbReference type="AlphaFoldDB" id="A0A1Z1WEN0"/>
<dbReference type="RefSeq" id="WP_030360553.1">
    <property type="nucleotide sequence ID" value="NZ_CP021748.1"/>
</dbReference>